<protein>
    <submittedName>
        <fullName evidence="1">DUF3177 family protein</fullName>
    </submittedName>
</protein>
<dbReference type="EMBL" id="JTHE02000003">
    <property type="protein sequence ID" value="NEV66321.1"/>
    <property type="molecule type" value="Genomic_DNA"/>
</dbReference>
<organism evidence="1">
    <name type="scientific">Lyngbya confervoides BDU141951</name>
    <dbReference type="NCBI Taxonomy" id="1574623"/>
    <lineage>
        <taxon>Bacteria</taxon>
        <taxon>Bacillati</taxon>
        <taxon>Cyanobacteriota</taxon>
        <taxon>Cyanophyceae</taxon>
        <taxon>Oscillatoriophycideae</taxon>
        <taxon>Oscillatoriales</taxon>
        <taxon>Microcoleaceae</taxon>
        <taxon>Lyngbya</taxon>
    </lineage>
</organism>
<reference evidence="1" key="3">
    <citation type="submission" date="2020-02" db="EMBL/GenBank/DDBJ databases">
        <authorList>
            <person name="Sarangi A.N."/>
            <person name="Ghosh S."/>
            <person name="Mukherjee M."/>
            <person name="Tripathy S."/>
        </authorList>
    </citation>
    <scope>NUCLEOTIDE SEQUENCE</scope>
    <source>
        <strain evidence="1">BDU141951</strain>
    </source>
</reference>
<evidence type="ECO:0000313" key="1">
    <source>
        <dbReference type="EMBL" id="NEV66321.1"/>
    </source>
</evidence>
<dbReference type="Pfam" id="PF11375">
    <property type="entry name" value="DUF3177"/>
    <property type="match status" value="1"/>
</dbReference>
<name>A0A0C1UUZ4_9CYAN</name>
<reference evidence="1" key="1">
    <citation type="submission" date="2014-11" db="EMBL/GenBank/DDBJ databases">
        <authorList>
            <person name="Malar M.C."/>
            <person name="Sen D."/>
            <person name="Tripathy S."/>
        </authorList>
    </citation>
    <scope>NUCLEOTIDE SEQUENCE</scope>
    <source>
        <strain evidence="1">BDU141951</strain>
    </source>
</reference>
<reference evidence="1" key="2">
    <citation type="journal article" date="2015" name="Genome Announc.">
        <title>Draft Genome Sequence of Filamentous Marine Cyanobacterium Lyngbya confervoides Strain BDU141951.</title>
        <authorList>
            <person name="Chandrababunaidu M.M."/>
            <person name="Sen D."/>
            <person name="Tripathy S."/>
        </authorList>
    </citation>
    <scope>NUCLEOTIDE SEQUENCE</scope>
    <source>
        <strain evidence="1">BDU141951</strain>
    </source>
</reference>
<comment type="caution">
    <text evidence="1">The sequence shown here is derived from an EMBL/GenBank/DDBJ whole genome shotgun (WGS) entry which is preliminary data.</text>
</comment>
<dbReference type="AlphaFoldDB" id="A0A0C1UUZ4"/>
<accession>A0A0C1UUZ4</accession>
<sequence>MWSLEKFVWADYRIAVLFTVFLPLILLIWAFVQKNESIQRLLTIYWRVASLLMITVYLMIGGLTFSFLTGLMARILIPLSLWFWEDLNEEIREQPNSLLRFAFVAWRWAVSVYSLAGAVFFAFYISCAFSRAQFAGAACQTWLQPPLLYKEILHGGYTNGFLAFFGVVGLLIYLLVLGYFVFVRLGRQGRSAIN</sequence>
<gene>
    <name evidence="1" type="ORF">QQ91_004230</name>
</gene>
<dbReference type="InterPro" id="IPR021515">
    <property type="entry name" value="DUF3177"/>
</dbReference>
<proteinExistence type="predicted"/>